<dbReference type="RefSeq" id="XP_066660369.1">
    <property type="nucleotide sequence ID" value="XM_066798961.1"/>
</dbReference>
<comment type="caution">
    <text evidence="1">The sequence shown here is derived from an EMBL/GenBank/DDBJ whole genome shotgun (WGS) entry which is preliminary data.</text>
</comment>
<keyword evidence="2" id="KW-1185">Reference proteome</keyword>
<dbReference type="EMBL" id="JBBPEH010000001">
    <property type="protein sequence ID" value="KAK7545134.1"/>
    <property type="molecule type" value="Genomic_DNA"/>
</dbReference>
<name>A0ABR1MCW3_9PEZI</name>
<reference evidence="1 2" key="1">
    <citation type="submission" date="2024-04" db="EMBL/GenBank/DDBJ databases">
        <title>Phyllosticta paracitricarpa is synonymous to the EU quarantine fungus P. citricarpa based on phylogenomic analyses.</title>
        <authorList>
            <consortium name="Lawrence Berkeley National Laboratory"/>
            <person name="Van ingen-buijs V.A."/>
            <person name="Van westerhoven A.C."/>
            <person name="Haridas S."/>
            <person name="Skiadas P."/>
            <person name="Martin F."/>
            <person name="Groenewald J.Z."/>
            <person name="Crous P.W."/>
            <person name="Seidl M.F."/>
        </authorList>
    </citation>
    <scope>NUCLEOTIDE SEQUENCE [LARGE SCALE GENOMIC DNA]</scope>
    <source>
        <strain evidence="1 2">CPC 17464</strain>
    </source>
</reference>
<dbReference type="Proteomes" id="UP001360953">
    <property type="component" value="Unassembled WGS sequence"/>
</dbReference>
<organism evidence="1 2">
    <name type="scientific">Phyllosticta citribraziliensis</name>
    <dbReference type="NCBI Taxonomy" id="989973"/>
    <lineage>
        <taxon>Eukaryota</taxon>
        <taxon>Fungi</taxon>
        <taxon>Dikarya</taxon>
        <taxon>Ascomycota</taxon>
        <taxon>Pezizomycotina</taxon>
        <taxon>Dothideomycetes</taxon>
        <taxon>Dothideomycetes incertae sedis</taxon>
        <taxon>Botryosphaeriales</taxon>
        <taxon>Phyllostictaceae</taxon>
        <taxon>Phyllosticta</taxon>
    </lineage>
</organism>
<protein>
    <submittedName>
        <fullName evidence="1">Uncharacterized protein</fullName>
    </submittedName>
</protein>
<proteinExistence type="predicted"/>
<gene>
    <name evidence="1" type="ORF">J3D65DRAFT_611854</name>
</gene>
<accession>A0ABR1MCW3</accession>
<dbReference type="GeneID" id="92031867"/>
<evidence type="ECO:0000313" key="1">
    <source>
        <dbReference type="EMBL" id="KAK7545134.1"/>
    </source>
</evidence>
<sequence length="229" mass="25960">MFARIPRPPELDDPPSGGRVYPICNHFEDQNGRATLSIWFDKGPPSLVPLYSFQIYVTAGASPTQTSEREALGSALWNDILGNTPFSKRLDLHFLRPGEGNTDIMESHRALVRAEQTADLAKVVVPSYRYPDNYDYHSLVFIVSDPDWKQFGLKGLYFDPDPSDSTSMTEPVLELDLVGDEIETLTISTFNFWELREEYLDLFDDAKNSGITEWQDVFEATNRLGMVLV</sequence>
<evidence type="ECO:0000313" key="2">
    <source>
        <dbReference type="Proteomes" id="UP001360953"/>
    </source>
</evidence>